<gene>
    <name evidence="1" type="ORF">P5673_024404</name>
</gene>
<evidence type="ECO:0000313" key="1">
    <source>
        <dbReference type="EMBL" id="KAK2554059.1"/>
    </source>
</evidence>
<dbReference type="InterPro" id="IPR052055">
    <property type="entry name" value="Hepadnavirus_pol/RT"/>
</dbReference>
<organism evidence="1 2">
    <name type="scientific">Acropora cervicornis</name>
    <name type="common">Staghorn coral</name>
    <dbReference type="NCBI Taxonomy" id="6130"/>
    <lineage>
        <taxon>Eukaryota</taxon>
        <taxon>Metazoa</taxon>
        <taxon>Cnidaria</taxon>
        <taxon>Anthozoa</taxon>
        <taxon>Hexacorallia</taxon>
        <taxon>Scleractinia</taxon>
        <taxon>Astrocoeniina</taxon>
        <taxon>Acroporidae</taxon>
        <taxon>Acropora</taxon>
    </lineage>
</organism>
<keyword evidence="2" id="KW-1185">Reference proteome</keyword>
<dbReference type="Proteomes" id="UP001249851">
    <property type="component" value="Unassembled WGS sequence"/>
</dbReference>
<evidence type="ECO:0000313" key="2">
    <source>
        <dbReference type="Proteomes" id="UP001249851"/>
    </source>
</evidence>
<dbReference type="Gene3D" id="3.10.10.10">
    <property type="entry name" value="HIV Type 1 Reverse Transcriptase, subunit A, domain 1"/>
    <property type="match status" value="1"/>
</dbReference>
<dbReference type="AlphaFoldDB" id="A0AAD9UXX3"/>
<dbReference type="GO" id="GO:0015074">
    <property type="term" value="P:DNA integration"/>
    <property type="evidence" value="ECO:0007669"/>
    <property type="project" value="InterPro"/>
</dbReference>
<dbReference type="Gene3D" id="3.30.70.270">
    <property type="match status" value="1"/>
</dbReference>
<dbReference type="InterPro" id="IPR043128">
    <property type="entry name" value="Rev_trsase/Diguanyl_cyclase"/>
</dbReference>
<accession>A0AAD9UXX3</accession>
<evidence type="ECO:0008006" key="3">
    <source>
        <dbReference type="Google" id="ProtNLM"/>
    </source>
</evidence>
<reference evidence="1" key="1">
    <citation type="journal article" date="2023" name="G3 (Bethesda)">
        <title>Whole genome assembly and annotation of the endangered Caribbean coral Acropora cervicornis.</title>
        <authorList>
            <person name="Selwyn J.D."/>
            <person name="Vollmer S.V."/>
        </authorList>
    </citation>
    <scope>NUCLEOTIDE SEQUENCE</scope>
    <source>
        <strain evidence="1">K2</strain>
    </source>
</reference>
<dbReference type="InterPro" id="IPR043502">
    <property type="entry name" value="DNA/RNA_pol_sf"/>
</dbReference>
<dbReference type="PANTHER" id="PTHR33050:SF7">
    <property type="entry name" value="RIBONUCLEASE H"/>
    <property type="match status" value="1"/>
</dbReference>
<dbReference type="InterPro" id="IPR013762">
    <property type="entry name" value="Integrase-like_cat_sf"/>
</dbReference>
<protein>
    <recommendedName>
        <fullName evidence="3">Reverse transcriptase domain-containing protein</fullName>
    </recommendedName>
</protein>
<dbReference type="GO" id="GO:0006310">
    <property type="term" value="P:DNA recombination"/>
    <property type="evidence" value="ECO:0007669"/>
    <property type="project" value="InterPro"/>
</dbReference>
<comment type="caution">
    <text evidence="1">The sequence shown here is derived from an EMBL/GenBank/DDBJ whole genome shotgun (WGS) entry which is preliminary data.</text>
</comment>
<dbReference type="PANTHER" id="PTHR33050">
    <property type="entry name" value="REVERSE TRANSCRIPTASE DOMAIN-CONTAINING PROTEIN"/>
    <property type="match status" value="1"/>
</dbReference>
<reference evidence="1" key="2">
    <citation type="journal article" date="2023" name="Science">
        <title>Genomic signatures of disease resistance in endangered staghorn corals.</title>
        <authorList>
            <person name="Vollmer S.V."/>
            <person name="Selwyn J.D."/>
            <person name="Despard B.A."/>
            <person name="Roesel C.L."/>
        </authorList>
    </citation>
    <scope>NUCLEOTIDE SEQUENCE</scope>
    <source>
        <strain evidence="1">K2</strain>
    </source>
</reference>
<sequence>MFFDPVYVAPKHPSWGVKGRLTENIDFWEQIKASSWILRVIREGYALPFADTPEKCMHENHRSAVKCEVSSDNVYIVNPSWSVASNNGKNRLILDLRYLNGFLRVLRFQYKDLRTLRDLFRLGDWFFKFDYKSGYHHVAIYPEHWKYLAFFLPFGLATAPFVFTKIQKALLKHWRAQGIRIFAYLDDGVVRNDIDQSGFVWHPEKSCWEPTQCDEVLGFIVNLAEGYFLVPERGITKLNALLYNIGTQSSNTIIGTKPKNPKLPLEVKHLKKPIDKFGSGDLSNLQTTCLVVLGFSGFLHWDDLSRLKRQDLEFQREYMGVFLEKRKNDQYQEGSWILTARTSNPTCPVQLMEKFLQKGGHSPRDFVSRKVSHTANGMSLRRHK</sequence>
<dbReference type="EMBL" id="JARQWQ010000072">
    <property type="protein sequence ID" value="KAK2554059.1"/>
    <property type="molecule type" value="Genomic_DNA"/>
</dbReference>
<dbReference type="SUPFAM" id="SSF56672">
    <property type="entry name" value="DNA/RNA polymerases"/>
    <property type="match status" value="1"/>
</dbReference>
<dbReference type="Gene3D" id="1.10.443.10">
    <property type="entry name" value="Intergrase catalytic core"/>
    <property type="match status" value="1"/>
</dbReference>
<dbReference type="GO" id="GO:0003677">
    <property type="term" value="F:DNA binding"/>
    <property type="evidence" value="ECO:0007669"/>
    <property type="project" value="InterPro"/>
</dbReference>
<name>A0AAD9UXX3_ACRCE</name>
<proteinExistence type="predicted"/>